<feature type="compositionally biased region" description="Polar residues" evidence="9">
    <location>
        <begin position="634"/>
        <end position="647"/>
    </location>
</feature>
<evidence type="ECO:0000256" key="3">
    <source>
        <dbReference type="ARBA" id="ARBA00022737"/>
    </source>
</evidence>
<dbReference type="GO" id="GO:0005634">
    <property type="term" value="C:nucleus"/>
    <property type="evidence" value="ECO:0007669"/>
    <property type="project" value="UniProtKB-SubCell"/>
</dbReference>
<sequence length="1027" mass="118021">MYYISEFCRVCFQYEKPLFDIIKKEAENETLINKLKLCVSEIEWSTNENILMCQTCIAKLNSAFEFKRQCLQSAETLENYISQLAGLEPSKANKLAGKVRVNVNRKEVKQELVDEYVKLQKEEESQKSPSFIRVKPTQQLYSQLPNIILTTNNTNHNPTFQNIFVNLIPSTAIKYPAPPNLAFVNKVNNVNIKPSPPVKDANQNMFLNINNTLHKILPIMTTATPTVLNKEPKIIPPTLSIVKPPEEMNISRILTETKTEELSVEVDPMCFEYSPEEDQSAIDDSSEKDWEDLISSNKIGPDTVNKSEMQPNIVASNAPSTKLIETSTNNHIPLPLPPPPPPQPPSLVSNNDIKFQSTPNSFIPIRPKIQKDITTTSDFEDKMIEFLNVDHFMATKEDIEQFSNDNNKPIMCEQCGQVCETPRNLRTHVKQFHLGKFPYKCQYCSSVYAIRAQYESHMQKHTLSISDSFTKDTITLEDLSSENEALLFPQLTDASSPTSQSNNESLELCDETGMQFEYKCEVCPRSFNSAHGLSRHKVRKHNQQTRRKYFVKGMKNARCDICNREFSTQSYLQLHIKLHYRKNDYRLKVFNKERYELDRKDKMETNSDEIEGGRDPQDNSDVNKDVGSEEKDCLNNQPNENEGVTMENNNLQTDLDDLKQVEGIKIKINLKNLKQPVSDGNKIVMKISSEEVSKENHCAIITDTTDETDKMDVDVPQKEEKVVNGDVSSNEKHLKVDESNSGLNQLENHCLLLNYNEVANERTKECDENGELPSPNTTDAFEEGESLKDEGSIDERGPAMKIVMVDGKPQCSFCFKLFSRKHDLKRHVNNIHLKAIQYVCHLCNSQFYEAFHLTRHLRQHNSFVRCTGCMKDFSVLRDLKLHIIAIHENSAPCQCGTCGQAFQKIKYLREHMQEHDKTIIYKCHICSEEFKESRELSKHLVGHSGMYSCSSCQTTFTTEYELSNHMKCHNGDAKYEEKKYECEICHNKFKKKRYLSAHMNNRHSLEKRNIEISINRVETEYAECDSS</sequence>
<evidence type="ECO:0000256" key="1">
    <source>
        <dbReference type="ARBA" id="ARBA00004123"/>
    </source>
</evidence>
<evidence type="ECO:0000256" key="9">
    <source>
        <dbReference type="SAM" id="MobiDB-lite"/>
    </source>
</evidence>
<comment type="caution">
    <text evidence="12">The sequence shown here is derived from an EMBL/GenBank/DDBJ whole genome shotgun (WGS) entry which is preliminary data.</text>
</comment>
<dbReference type="InterPro" id="IPR036236">
    <property type="entry name" value="Znf_C2H2_sf"/>
</dbReference>
<evidence type="ECO:0000256" key="5">
    <source>
        <dbReference type="ARBA" id="ARBA00022833"/>
    </source>
</evidence>
<feature type="domain" description="C2H2-type" evidence="10">
    <location>
        <begin position="557"/>
        <end position="584"/>
    </location>
</feature>
<evidence type="ECO:0000313" key="12">
    <source>
        <dbReference type="EMBL" id="KAF2880051.1"/>
    </source>
</evidence>
<feature type="binding site" evidence="8">
    <location>
        <position position="53"/>
    </location>
    <ligand>
        <name>Zn(2+)</name>
        <dbReference type="ChEBI" id="CHEBI:29105"/>
    </ligand>
</feature>
<feature type="compositionally biased region" description="Basic and acidic residues" evidence="9">
    <location>
        <begin position="601"/>
        <end position="633"/>
    </location>
</feature>
<feature type="domain" description="C2H2-type" evidence="10">
    <location>
        <begin position="809"/>
        <end position="832"/>
    </location>
</feature>
<dbReference type="PANTHER" id="PTHR16515:SF66">
    <property type="entry name" value="C2H2-TYPE DOMAIN-CONTAINING PROTEIN"/>
    <property type="match status" value="1"/>
</dbReference>
<evidence type="ECO:0000259" key="10">
    <source>
        <dbReference type="PROSITE" id="PS50157"/>
    </source>
</evidence>
<dbReference type="PROSITE" id="PS51915">
    <property type="entry name" value="ZAD"/>
    <property type="match status" value="1"/>
</dbReference>
<dbReference type="Proteomes" id="UP000801492">
    <property type="component" value="Unassembled WGS sequence"/>
</dbReference>
<dbReference type="SMART" id="SM00355">
    <property type="entry name" value="ZnF_C2H2"/>
    <property type="match status" value="11"/>
</dbReference>
<feature type="domain" description="C2H2-type" evidence="10">
    <location>
        <begin position="864"/>
        <end position="892"/>
    </location>
</feature>
<evidence type="ECO:0000256" key="8">
    <source>
        <dbReference type="PROSITE-ProRule" id="PRU01263"/>
    </source>
</evidence>
<feature type="domain" description="C2H2-type" evidence="10">
    <location>
        <begin position="439"/>
        <end position="462"/>
    </location>
</feature>
<feature type="binding site" evidence="8">
    <location>
        <position position="56"/>
    </location>
    <ligand>
        <name>Zn(2+)</name>
        <dbReference type="ChEBI" id="CHEBI:29105"/>
    </ligand>
</feature>
<dbReference type="PANTHER" id="PTHR16515">
    <property type="entry name" value="PR DOMAIN ZINC FINGER PROTEIN"/>
    <property type="match status" value="1"/>
</dbReference>
<name>A0A8K0FYZ7_IGNLU</name>
<protein>
    <submittedName>
        <fullName evidence="12">Uncharacterized protein</fullName>
    </submittedName>
</protein>
<feature type="binding site" evidence="8">
    <location>
        <position position="8"/>
    </location>
    <ligand>
        <name>Zn(2+)</name>
        <dbReference type="ChEBI" id="CHEBI:29105"/>
    </ligand>
</feature>
<feature type="domain" description="C2H2-type" evidence="10">
    <location>
        <begin position="921"/>
        <end position="948"/>
    </location>
</feature>
<dbReference type="SUPFAM" id="SSF57667">
    <property type="entry name" value="beta-beta-alpha zinc fingers"/>
    <property type="match status" value="6"/>
</dbReference>
<dbReference type="Gene3D" id="3.30.160.60">
    <property type="entry name" value="Classic Zinc Finger"/>
    <property type="match status" value="5"/>
</dbReference>
<feature type="domain" description="C2H2-type" evidence="10">
    <location>
        <begin position="980"/>
        <end position="1008"/>
    </location>
</feature>
<keyword evidence="13" id="KW-1185">Reference proteome</keyword>
<feature type="domain" description="C2H2-type" evidence="10">
    <location>
        <begin position="893"/>
        <end position="915"/>
    </location>
</feature>
<evidence type="ECO:0000313" key="13">
    <source>
        <dbReference type="Proteomes" id="UP000801492"/>
    </source>
</evidence>
<evidence type="ECO:0000259" key="11">
    <source>
        <dbReference type="PROSITE" id="PS51915"/>
    </source>
</evidence>
<dbReference type="Pfam" id="PF00096">
    <property type="entry name" value="zf-C2H2"/>
    <property type="match status" value="2"/>
</dbReference>
<feature type="domain" description="C2H2-type" evidence="10">
    <location>
        <begin position="518"/>
        <end position="546"/>
    </location>
</feature>
<accession>A0A8K0FYZ7</accession>
<evidence type="ECO:0000256" key="6">
    <source>
        <dbReference type="ARBA" id="ARBA00023242"/>
    </source>
</evidence>
<reference evidence="12" key="1">
    <citation type="submission" date="2019-08" db="EMBL/GenBank/DDBJ databases">
        <title>The genome of the North American firefly Photinus pyralis.</title>
        <authorList>
            <consortium name="Photinus pyralis genome working group"/>
            <person name="Fallon T.R."/>
            <person name="Sander Lower S.E."/>
            <person name="Weng J.-K."/>
        </authorList>
    </citation>
    <scope>NUCLEOTIDE SEQUENCE</scope>
    <source>
        <strain evidence="12">TRF0915ILg1</strain>
        <tissue evidence="12">Whole body</tissue>
    </source>
</reference>
<dbReference type="GO" id="GO:0008270">
    <property type="term" value="F:zinc ion binding"/>
    <property type="evidence" value="ECO:0007669"/>
    <property type="project" value="UniProtKB-UniRule"/>
</dbReference>
<proteinExistence type="predicted"/>
<dbReference type="InterPro" id="IPR013087">
    <property type="entry name" value="Znf_C2H2_type"/>
</dbReference>
<dbReference type="PROSITE" id="PS50157">
    <property type="entry name" value="ZINC_FINGER_C2H2_2"/>
    <property type="match status" value="11"/>
</dbReference>
<dbReference type="InterPro" id="IPR012934">
    <property type="entry name" value="Znf_AD"/>
</dbReference>
<dbReference type="InterPro" id="IPR050331">
    <property type="entry name" value="Zinc_finger"/>
</dbReference>
<feature type="region of interest" description="Disordered" evidence="9">
    <location>
        <begin position="766"/>
        <end position="793"/>
    </location>
</feature>
<feature type="domain" description="C2H2-type" evidence="10">
    <location>
        <begin position="838"/>
        <end position="860"/>
    </location>
</feature>
<keyword evidence="2 8" id="KW-0479">Metal-binding</keyword>
<keyword evidence="5 8" id="KW-0862">Zinc</keyword>
<comment type="subcellular location">
    <subcellularLocation>
        <location evidence="1">Nucleus</location>
    </subcellularLocation>
</comment>
<keyword evidence="3" id="KW-0677">Repeat</keyword>
<feature type="domain" description="ZAD" evidence="11">
    <location>
        <begin position="6"/>
        <end position="80"/>
    </location>
</feature>
<gene>
    <name evidence="12" type="ORF">ILUMI_26120</name>
</gene>
<feature type="region of interest" description="Disordered" evidence="9">
    <location>
        <begin position="601"/>
        <end position="647"/>
    </location>
</feature>
<dbReference type="PROSITE" id="PS00028">
    <property type="entry name" value="ZINC_FINGER_C2H2_1"/>
    <property type="match status" value="11"/>
</dbReference>
<keyword evidence="4 7" id="KW-0863">Zinc-finger</keyword>
<feature type="binding site" evidence="8">
    <location>
        <position position="11"/>
    </location>
    <ligand>
        <name>Zn(2+)</name>
        <dbReference type="ChEBI" id="CHEBI:29105"/>
    </ligand>
</feature>
<dbReference type="EMBL" id="VTPC01091033">
    <property type="protein sequence ID" value="KAF2880051.1"/>
    <property type="molecule type" value="Genomic_DNA"/>
</dbReference>
<feature type="domain" description="C2H2-type" evidence="10">
    <location>
        <begin position="410"/>
        <end position="438"/>
    </location>
</feature>
<dbReference type="Pfam" id="PF07776">
    <property type="entry name" value="zf-AD"/>
    <property type="match status" value="1"/>
</dbReference>
<keyword evidence="6" id="KW-0539">Nucleus</keyword>
<dbReference type="OrthoDB" id="3176202at2759"/>
<dbReference type="AlphaFoldDB" id="A0A8K0FYZ7"/>
<dbReference type="GO" id="GO:0010468">
    <property type="term" value="P:regulation of gene expression"/>
    <property type="evidence" value="ECO:0007669"/>
    <property type="project" value="TreeGrafter"/>
</dbReference>
<feature type="domain" description="C2H2-type" evidence="10">
    <location>
        <begin position="947"/>
        <end position="974"/>
    </location>
</feature>
<evidence type="ECO:0000256" key="7">
    <source>
        <dbReference type="PROSITE-ProRule" id="PRU00042"/>
    </source>
</evidence>
<evidence type="ECO:0000256" key="2">
    <source>
        <dbReference type="ARBA" id="ARBA00022723"/>
    </source>
</evidence>
<organism evidence="12 13">
    <name type="scientific">Ignelater luminosus</name>
    <name type="common">Cucubano</name>
    <name type="synonym">Pyrophorus luminosus</name>
    <dbReference type="NCBI Taxonomy" id="2038154"/>
    <lineage>
        <taxon>Eukaryota</taxon>
        <taxon>Metazoa</taxon>
        <taxon>Ecdysozoa</taxon>
        <taxon>Arthropoda</taxon>
        <taxon>Hexapoda</taxon>
        <taxon>Insecta</taxon>
        <taxon>Pterygota</taxon>
        <taxon>Neoptera</taxon>
        <taxon>Endopterygota</taxon>
        <taxon>Coleoptera</taxon>
        <taxon>Polyphaga</taxon>
        <taxon>Elateriformia</taxon>
        <taxon>Elateroidea</taxon>
        <taxon>Elateridae</taxon>
        <taxon>Agrypninae</taxon>
        <taxon>Pyrophorini</taxon>
        <taxon>Ignelater</taxon>
    </lineage>
</organism>
<dbReference type="SMART" id="SM00868">
    <property type="entry name" value="zf-AD"/>
    <property type="match status" value="2"/>
</dbReference>
<evidence type="ECO:0000256" key="4">
    <source>
        <dbReference type="ARBA" id="ARBA00022771"/>
    </source>
</evidence>